<keyword evidence="4" id="KW-1185">Reference proteome</keyword>
<gene>
    <name evidence="3" type="ORF">BVC71_08520</name>
</gene>
<evidence type="ECO:0000256" key="1">
    <source>
        <dbReference type="SAM" id="SignalP"/>
    </source>
</evidence>
<feature type="domain" description="Rhodanese" evidence="2">
    <location>
        <begin position="97"/>
        <end position="207"/>
    </location>
</feature>
<evidence type="ECO:0000313" key="4">
    <source>
        <dbReference type="Proteomes" id="UP000194664"/>
    </source>
</evidence>
<dbReference type="RefSeq" id="WP_086451194.1">
    <property type="nucleotide sequence ID" value="NZ_MSPP01000002.1"/>
</dbReference>
<comment type="caution">
    <text evidence="3">The sequence shown here is derived from an EMBL/GenBank/DDBJ whole genome shotgun (WGS) entry which is preliminary data.</text>
</comment>
<dbReference type="InterPro" id="IPR036873">
    <property type="entry name" value="Rhodanese-like_dom_sf"/>
</dbReference>
<reference evidence="3 4" key="1">
    <citation type="submission" date="2016-12" db="EMBL/GenBank/DDBJ databases">
        <title>The draft genome sequence of HSLHS2.</title>
        <authorList>
            <person name="Hu D."/>
            <person name="Wang L."/>
            <person name="Shao Z."/>
        </authorList>
    </citation>
    <scope>NUCLEOTIDE SEQUENCE [LARGE SCALE GENOMIC DNA]</scope>
    <source>
        <strain evidence="3">MCCC 1A06712</strain>
    </source>
</reference>
<feature type="signal peptide" evidence="1">
    <location>
        <begin position="1"/>
        <end position="22"/>
    </location>
</feature>
<accession>A0A251WZU5</accession>
<proteinExistence type="predicted"/>
<evidence type="ECO:0000313" key="3">
    <source>
        <dbReference type="EMBL" id="OUD09856.1"/>
    </source>
</evidence>
<evidence type="ECO:0000259" key="2">
    <source>
        <dbReference type="PROSITE" id="PS50206"/>
    </source>
</evidence>
<dbReference type="Proteomes" id="UP000194664">
    <property type="component" value="Unassembled WGS sequence"/>
</dbReference>
<name>A0A251WZU5_9RHOB</name>
<sequence>MLRFSAVFSAIFIFTQTISAQAQTVSITQDLPQVSFSINGQNFTVARIQDTENQLTGDFTKTSRACPPFCIQPMTVAPGVDTVGELEVLDFLQTRVSSGTGLLIDSRVPDFYNNGAIPGAVNVPFNALESDNPYRDDIMRALGATDSGDGLDFSNVYDLMLYCNGPWCGQSKRAIDGLLDAGYPADRLFYYRGGMQNWLLLGLTTVTPANGG</sequence>
<keyword evidence="3" id="KW-0808">Transferase</keyword>
<dbReference type="GO" id="GO:0016740">
    <property type="term" value="F:transferase activity"/>
    <property type="evidence" value="ECO:0007669"/>
    <property type="project" value="UniProtKB-KW"/>
</dbReference>
<dbReference type="PROSITE" id="PS50206">
    <property type="entry name" value="RHODANESE_3"/>
    <property type="match status" value="1"/>
</dbReference>
<dbReference type="Pfam" id="PF00581">
    <property type="entry name" value="Rhodanese"/>
    <property type="match status" value="1"/>
</dbReference>
<dbReference type="AlphaFoldDB" id="A0A251WZU5"/>
<organism evidence="3 4">
    <name type="scientific">Marivivens niveibacter</name>
    <dbReference type="NCBI Taxonomy" id="1930667"/>
    <lineage>
        <taxon>Bacteria</taxon>
        <taxon>Pseudomonadati</taxon>
        <taxon>Pseudomonadota</taxon>
        <taxon>Alphaproteobacteria</taxon>
        <taxon>Rhodobacterales</taxon>
        <taxon>Paracoccaceae</taxon>
        <taxon>Marivivens group</taxon>
        <taxon>Marivivens</taxon>
    </lineage>
</organism>
<feature type="chain" id="PRO_5013100881" evidence="1">
    <location>
        <begin position="23"/>
        <end position="212"/>
    </location>
</feature>
<dbReference type="SUPFAM" id="SSF52821">
    <property type="entry name" value="Rhodanese/Cell cycle control phosphatase"/>
    <property type="match status" value="1"/>
</dbReference>
<dbReference type="InterPro" id="IPR001763">
    <property type="entry name" value="Rhodanese-like_dom"/>
</dbReference>
<dbReference type="EMBL" id="MSPP01000002">
    <property type="protein sequence ID" value="OUD09856.1"/>
    <property type="molecule type" value="Genomic_DNA"/>
</dbReference>
<dbReference type="OrthoDB" id="9784513at2"/>
<dbReference type="SMART" id="SM00450">
    <property type="entry name" value="RHOD"/>
    <property type="match status" value="1"/>
</dbReference>
<protein>
    <submittedName>
        <fullName evidence="3">Sulfurtransferase</fullName>
    </submittedName>
</protein>
<keyword evidence="1" id="KW-0732">Signal</keyword>
<dbReference type="CDD" id="cd00158">
    <property type="entry name" value="RHOD"/>
    <property type="match status" value="1"/>
</dbReference>
<dbReference type="Gene3D" id="3.40.250.10">
    <property type="entry name" value="Rhodanese-like domain"/>
    <property type="match status" value="1"/>
</dbReference>